<feature type="domain" description="K Homology" evidence="7">
    <location>
        <begin position="486"/>
        <end position="554"/>
    </location>
</feature>
<dbReference type="GO" id="GO:0004801">
    <property type="term" value="F:transaldolase activity"/>
    <property type="evidence" value="ECO:0007669"/>
    <property type="project" value="UniProtKB-EC"/>
</dbReference>
<feature type="domain" description="K Homology" evidence="7">
    <location>
        <begin position="559"/>
        <end position="628"/>
    </location>
</feature>
<dbReference type="OrthoDB" id="10027144at2759"/>
<evidence type="ECO:0000256" key="6">
    <source>
        <dbReference type="SAM" id="MobiDB-lite"/>
    </source>
</evidence>
<name>A0A8B8GME7_9HEMI</name>
<dbReference type="InterPro" id="IPR004087">
    <property type="entry name" value="KH_dom"/>
</dbReference>
<dbReference type="Pfam" id="PF00013">
    <property type="entry name" value="KH_1"/>
    <property type="match status" value="5"/>
</dbReference>
<evidence type="ECO:0000256" key="2">
    <source>
        <dbReference type="ARBA" id="ARBA00022884"/>
    </source>
</evidence>
<evidence type="ECO:0000256" key="1">
    <source>
        <dbReference type="ARBA" id="ARBA00022737"/>
    </source>
</evidence>
<dbReference type="PROSITE" id="PS50084">
    <property type="entry name" value="KH_TYPE_1"/>
    <property type="match status" value="4"/>
</dbReference>
<organism evidence="8 9">
    <name type="scientific">Sipha flava</name>
    <name type="common">yellow sugarcane aphid</name>
    <dbReference type="NCBI Taxonomy" id="143950"/>
    <lineage>
        <taxon>Eukaryota</taxon>
        <taxon>Metazoa</taxon>
        <taxon>Ecdysozoa</taxon>
        <taxon>Arthropoda</taxon>
        <taxon>Hexapoda</taxon>
        <taxon>Insecta</taxon>
        <taxon>Pterygota</taxon>
        <taxon>Neoptera</taxon>
        <taxon>Paraneoptera</taxon>
        <taxon>Hemiptera</taxon>
        <taxon>Sternorrhyncha</taxon>
        <taxon>Aphidomorpha</taxon>
        <taxon>Aphidoidea</taxon>
        <taxon>Aphididae</taxon>
        <taxon>Sipha</taxon>
    </lineage>
</organism>
<feature type="region of interest" description="Disordered" evidence="6">
    <location>
        <begin position="854"/>
        <end position="881"/>
    </location>
</feature>
<feature type="domain" description="K Homology" evidence="7">
    <location>
        <begin position="340"/>
        <end position="408"/>
    </location>
</feature>
<dbReference type="Pfam" id="PF24668">
    <property type="entry name" value="KH_Vigilin"/>
    <property type="match status" value="1"/>
</dbReference>
<dbReference type="InterPro" id="IPR057778">
    <property type="entry name" value="KH_Vigilin_N"/>
</dbReference>
<evidence type="ECO:0000256" key="5">
    <source>
        <dbReference type="RuleBase" id="RU000501"/>
    </source>
</evidence>
<dbReference type="Gene3D" id="3.30.1370.10">
    <property type="entry name" value="K Homology domain, type 1"/>
    <property type="match status" value="7"/>
</dbReference>
<reference evidence="9" key="1">
    <citation type="submission" date="2025-08" db="UniProtKB">
        <authorList>
            <consortium name="RefSeq"/>
        </authorList>
    </citation>
    <scope>IDENTIFICATION</scope>
    <source>
        <tissue evidence="9">Whole body</tissue>
    </source>
</reference>
<dbReference type="GO" id="GO:0009052">
    <property type="term" value="P:pentose-phosphate shunt, non-oxidative branch"/>
    <property type="evidence" value="ECO:0007669"/>
    <property type="project" value="TreeGrafter"/>
</dbReference>
<feature type="domain" description="K Homology" evidence="7">
    <location>
        <begin position="631"/>
        <end position="700"/>
    </location>
</feature>
<comment type="catalytic activity">
    <reaction evidence="5">
        <text>D-sedoheptulose 7-phosphate + D-glyceraldehyde 3-phosphate = D-erythrose 4-phosphate + beta-D-fructose 6-phosphate</text>
        <dbReference type="Rhea" id="RHEA:17053"/>
        <dbReference type="ChEBI" id="CHEBI:16897"/>
        <dbReference type="ChEBI" id="CHEBI:57483"/>
        <dbReference type="ChEBI" id="CHEBI:57634"/>
        <dbReference type="ChEBI" id="CHEBI:59776"/>
        <dbReference type="EC" id="2.2.1.2"/>
    </reaction>
</comment>
<dbReference type="GO" id="GO:0010468">
    <property type="term" value="P:regulation of gene expression"/>
    <property type="evidence" value="ECO:0007669"/>
    <property type="project" value="UniProtKB-ARBA"/>
</dbReference>
<sequence length="881" mass="99838">MSVNHLSNVRNYWSEIMGNKLIQETMSTCIRDTKKEEQIEETMDHFVVLFGIEILSLIPGRVSTEIDARLSFNIEASIVKAIKYIKMYEKAGIPKERILIKLASTWEGIQAAKVLEQEHGIHCKLTLLFSLYQAIACAESDVTLIFSFVGRIFDWHVVNTNNKSFETLNDPGVQSVTKIYNYFKKFNYKTVVMGASFRNIEKYLSRTSITMMNNLSMVSGQPSAGDAMSNGNNYNLSFPALPVLKTSETIGTAQFKNRSNFKSSTVNEIITIPAQDRHWDRNSQLEHEKCKKAYMKIGKECNVGIEICVSKTMDLTLQISGNRVNVERAKQKIITFEQTQIKTTTTPFPKEHRSTLLGKQGLNLKNIEKRTGARLQIPCMKNSADIIYITGTKDSTKKVVQELEEIIIKLKSKTEKEIKIDQRHHGAIIGFNGEKVRELQKIFNVKIIFPSPVEARNNLVKIQGLNDDVNKAFKSLAELAEVLDEINYVLEIPIFKQFHKLSIGKRAIFIKKIREETDTRIFLPREGDNKDVIKVMGNKRKVLIAYDMIKEIQNEIGDIITKEMVLGNVKVRNAIVNLGNKFIQSIKEDCGDNVTLNLPTVKGDNTIVIKGPEDDVKNVITQIQTMVDEVHKYVFDMKVNPKFHKYLIGTNGVNVKEIRHLTNTRIIFPPETDSTNENITIVGKKENVNIAKAKFEVMITDIGKVIEEHVEINEKNHGTLVVKQKECIHKLKNECGDVKIEFPNLGAGDRIVISDSKADVALSKQRLSDHAKVLKNIIEVTMNVPPKYHDHFVAHHSEVINHIIGKHNGVTIKFPQANSNSSQVLIKGHKDYVEKVKNEINNIIIDLRHSSGAVDATHRGPRDLGPSIQKKTNMKKNRSLR</sequence>
<keyword evidence="2 4" id="KW-0694">RNA-binding</keyword>
<evidence type="ECO:0000256" key="4">
    <source>
        <dbReference type="PROSITE-ProRule" id="PRU00117"/>
    </source>
</evidence>
<dbReference type="GeneID" id="112693354"/>
<keyword evidence="5" id="KW-0570">Pentose shunt</keyword>
<keyword evidence="3" id="KW-0704">Schiff base</keyword>
<evidence type="ECO:0000259" key="7">
    <source>
        <dbReference type="SMART" id="SM00322"/>
    </source>
</evidence>
<dbReference type="SMART" id="SM00322">
    <property type="entry name" value="KH"/>
    <property type="match status" value="7"/>
</dbReference>
<proteinExistence type="predicted"/>
<protein>
    <recommendedName>
        <fullName evidence="5">Transaldolase</fullName>
        <ecNumber evidence="5">2.2.1.2</ecNumber>
    </recommendedName>
</protein>
<dbReference type="InterPro" id="IPR001585">
    <property type="entry name" value="TAL/FSA"/>
</dbReference>
<dbReference type="UniPathway" id="UPA00115">
    <property type="reaction ID" value="UER00414"/>
</dbReference>
<feature type="domain" description="K Homology" evidence="7">
    <location>
        <begin position="776"/>
        <end position="845"/>
    </location>
</feature>
<dbReference type="PROSITE" id="PS00958">
    <property type="entry name" value="TRANSALDOLASE_2"/>
    <property type="match status" value="1"/>
</dbReference>
<evidence type="ECO:0000313" key="9">
    <source>
        <dbReference type="RefSeq" id="XP_025424150.1"/>
    </source>
</evidence>
<dbReference type="Pfam" id="PF00923">
    <property type="entry name" value="TAL_FSA"/>
    <property type="match status" value="1"/>
</dbReference>
<dbReference type="RefSeq" id="XP_025424150.1">
    <property type="nucleotide sequence ID" value="XM_025568365.1"/>
</dbReference>
<comment type="pathway">
    <text evidence="5">Carbohydrate degradation; pentose phosphate pathway; D-glyceraldehyde 3-phosphate and beta-D-fructose 6-phosphate from D-ribose 5-phosphate and D-xylulose 5-phosphate (non-oxidative stage): step 2/3.</text>
</comment>
<keyword evidence="1" id="KW-0677">Repeat</keyword>
<dbReference type="GO" id="GO:0005975">
    <property type="term" value="P:carbohydrate metabolic process"/>
    <property type="evidence" value="ECO:0007669"/>
    <property type="project" value="InterPro"/>
</dbReference>
<dbReference type="InterPro" id="IPR004088">
    <property type="entry name" value="KH_dom_type_1"/>
</dbReference>
<dbReference type="PANTHER" id="PTHR10683">
    <property type="entry name" value="TRANSALDOLASE"/>
    <property type="match status" value="1"/>
</dbReference>
<keyword evidence="5" id="KW-0808">Transferase</keyword>
<dbReference type="InterPro" id="IPR036612">
    <property type="entry name" value="KH_dom_type_1_sf"/>
</dbReference>
<comment type="function">
    <text evidence="5">Catalyzes the rate-limiting step of the non-oxidative phase in the pentose phosphate pathway. Catalyzes the reversible conversion of sedheptulose-7-phosphate and D-glyceraldehyde 3-phosphate into erythrose-4-phosphate and beta-D-fructose 6-phosphate.</text>
</comment>
<accession>A0A8B8GME7</accession>
<keyword evidence="8" id="KW-1185">Reference proteome</keyword>
<gene>
    <name evidence="9" type="primary">LOC112693354</name>
</gene>
<dbReference type="Proteomes" id="UP000694846">
    <property type="component" value="Unplaced"/>
</dbReference>
<dbReference type="PANTHER" id="PTHR10683:SF18">
    <property type="entry name" value="TRANSALDOLASE"/>
    <property type="match status" value="1"/>
</dbReference>
<dbReference type="SUPFAM" id="SSF51569">
    <property type="entry name" value="Aldolase"/>
    <property type="match status" value="1"/>
</dbReference>
<dbReference type="Gene3D" id="3.20.20.70">
    <property type="entry name" value="Aldolase class I"/>
    <property type="match status" value="1"/>
</dbReference>
<evidence type="ECO:0000256" key="3">
    <source>
        <dbReference type="ARBA" id="ARBA00023270"/>
    </source>
</evidence>
<dbReference type="EC" id="2.2.1.2" evidence="5"/>
<dbReference type="AlphaFoldDB" id="A0A8B8GME7"/>
<dbReference type="SUPFAM" id="SSF54791">
    <property type="entry name" value="Eukaryotic type KH-domain (KH-domain type I)"/>
    <property type="match status" value="6"/>
</dbReference>
<feature type="compositionally biased region" description="Basic residues" evidence="6">
    <location>
        <begin position="872"/>
        <end position="881"/>
    </location>
</feature>
<feature type="domain" description="K Homology" evidence="7">
    <location>
        <begin position="704"/>
        <end position="772"/>
    </location>
</feature>
<dbReference type="InterPro" id="IPR013785">
    <property type="entry name" value="Aldolase_TIM"/>
</dbReference>
<dbReference type="InterPro" id="IPR018225">
    <property type="entry name" value="Transaldolase_AS"/>
</dbReference>
<feature type="domain" description="K Homology" evidence="7">
    <location>
        <begin position="412"/>
        <end position="481"/>
    </location>
</feature>
<evidence type="ECO:0000313" key="8">
    <source>
        <dbReference type="Proteomes" id="UP000694846"/>
    </source>
</evidence>
<dbReference type="GO" id="GO:0003723">
    <property type="term" value="F:RNA binding"/>
    <property type="evidence" value="ECO:0007669"/>
    <property type="project" value="UniProtKB-UniRule"/>
</dbReference>